<proteinExistence type="predicted"/>
<dbReference type="AlphaFoldDB" id="A0A1Q9HCG6"/>
<dbReference type="Proteomes" id="UP000186039">
    <property type="component" value="Unassembled WGS sequence"/>
</dbReference>
<gene>
    <name evidence="2" type="ORF">BIY20_05995</name>
    <name evidence="1" type="ORF">BIY22_10910</name>
</gene>
<sequence length="78" mass="9066">MFQIVRPAPLWSIFQNKASDLLNEGGAILAKPMSTDKRKLTKKHNLRFKRSKKGQSHTIPLKNKERRLCFSLYFCFVG</sequence>
<dbReference type="OrthoDB" id="5906678at2"/>
<name>A0A1Q9HCG6_9VIBR</name>
<dbReference type="Proteomes" id="UP000186313">
    <property type="component" value="Unassembled WGS sequence"/>
</dbReference>
<protein>
    <submittedName>
        <fullName evidence="1">Uncharacterized protein</fullName>
    </submittedName>
</protein>
<comment type="caution">
    <text evidence="1">The sequence shown here is derived from an EMBL/GenBank/DDBJ whole genome shotgun (WGS) entry which is preliminary data.</text>
</comment>
<organism evidence="1 4">
    <name type="scientific">Vibrio panuliri</name>
    <dbReference type="NCBI Taxonomy" id="1381081"/>
    <lineage>
        <taxon>Bacteria</taxon>
        <taxon>Pseudomonadati</taxon>
        <taxon>Pseudomonadota</taxon>
        <taxon>Gammaproteobacteria</taxon>
        <taxon>Vibrionales</taxon>
        <taxon>Vibrionaceae</taxon>
        <taxon>Vibrio</taxon>
    </lineage>
</organism>
<evidence type="ECO:0000313" key="2">
    <source>
        <dbReference type="EMBL" id="OLQ95896.1"/>
    </source>
</evidence>
<keyword evidence="3" id="KW-1185">Reference proteome</keyword>
<reference evidence="3 4" key="1">
    <citation type="submission" date="2016-09" db="EMBL/GenBank/DDBJ databases">
        <title>Genomic Taxonomy of the Vibrionaceae.</title>
        <authorList>
            <person name="Gonzalez-Castillo A."/>
            <person name="Gomez-Gil B."/>
            <person name="Enciso-Ibarra K."/>
        </authorList>
    </citation>
    <scope>NUCLEOTIDE SEQUENCE [LARGE SCALE GENOMIC DNA]</scope>
    <source>
        <strain evidence="2 3">CAIM 1902</strain>
        <strain evidence="1 4">CAIM 703</strain>
    </source>
</reference>
<dbReference type="EMBL" id="MJMJ01000034">
    <property type="protein sequence ID" value="OLQ87077.1"/>
    <property type="molecule type" value="Genomic_DNA"/>
</dbReference>
<dbReference type="EMBL" id="MJMH01000055">
    <property type="protein sequence ID" value="OLQ95896.1"/>
    <property type="molecule type" value="Genomic_DNA"/>
</dbReference>
<evidence type="ECO:0000313" key="4">
    <source>
        <dbReference type="Proteomes" id="UP000186313"/>
    </source>
</evidence>
<accession>A0A1Q9HCG6</accession>
<evidence type="ECO:0000313" key="3">
    <source>
        <dbReference type="Proteomes" id="UP000186039"/>
    </source>
</evidence>
<evidence type="ECO:0000313" key="1">
    <source>
        <dbReference type="EMBL" id="OLQ87077.1"/>
    </source>
</evidence>